<keyword evidence="2 4" id="KW-0378">Hydrolase</keyword>
<evidence type="ECO:0000313" key="8">
    <source>
        <dbReference type="Proteomes" id="UP000608071"/>
    </source>
</evidence>
<protein>
    <submittedName>
        <fullName evidence="7">Glycoside hydrolase family 5 protein</fullName>
    </submittedName>
</protein>
<dbReference type="InterPro" id="IPR001547">
    <property type="entry name" value="Glyco_hydro_5"/>
</dbReference>
<dbReference type="PANTHER" id="PTHR34142">
    <property type="entry name" value="ENDO-BETA-1,4-GLUCANASE A"/>
    <property type="match status" value="1"/>
</dbReference>
<dbReference type="SUPFAM" id="SSF51445">
    <property type="entry name" value="(Trans)glycosidases"/>
    <property type="match status" value="1"/>
</dbReference>
<dbReference type="PANTHER" id="PTHR34142:SF1">
    <property type="entry name" value="GLYCOSIDE HYDROLASE FAMILY 5 DOMAIN-CONTAINING PROTEIN"/>
    <property type="match status" value="1"/>
</dbReference>
<proteinExistence type="inferred from homology"/>
<gene>
    <name evidence="7" type="ORF">H9647_10705</name>
</gene>
<feature type="domain" description="Glycoside hydrolase family 5" evidence="6">
    <location>
        <begin position="43"/>
        <end position="285"/>
    </location>
</feature>
<evidence type="ECO:0000256" key="5">
    <source>
        <dbReference type="SAM" id="SignalP"/>
    </source>
</evidence>
<dbReference type="GO" id="GO:0016787">
    <property type="term" value="F:hydrolase activity"/>
    <property type="evidence" value="ECO:0007669"/>
    <property type="project" value="UniProtKB-KW"/>
</dbReference>
<feature type="signal peptide" evidence="5">
    <location>
        <begin position="1"/>
        <end position="24"/>
    </location>
</feature>
<comment type="similarity">
    <text evidence="1 4">Belongs to the glycosyl hydrolase 5 (cellulase A) family.</text>
</comment>
<keyword evidence="8" id="KW-1185">Reference proteome</keyword>
<organism evidence="7 8">
    <name type="scientific">Paenibacillus gallinarum</name>
    <dbReference type="NCBI Taxonomy" id="2762232"/>
    <lineage>
        <taxon>Bacteria</taxon>
        <taxon>Bacillati</taxon>
        <taxon>Bacillota</taxon>
        <taxon>Bacilli</taxon>
        <taxon>Bacillales</taxon>
        <taxon>Paenibacillaceae</taxon>
        <taxon>Paenibacillus</taxon>
    </lineage>
</organism>
<comment type="caution">
    <text evidence="7">The sequence shown here is derived from an EMBL/GenBank/DDBJ whole genome shotgun (WGS) entry which is preliminary data.</text>
</comment>
<dbReference type="InterPro" id="IPR017853">
    <property type="entry name" value="GH"/>
</dbReference>
<dbReference type="RefSeq" id="WP_191799760.1">
    <property type="nucleotide sequence ID" value="NZ_JACSQL010000003.1"/>
</dbReference>
<reference evidence="7 8" key="1">
    <citation type="submission" date="2020-08" db="EMBL/GenBank/DDBJ databases">
        <title>A Genomic Blueprint of the Chicken Gut Microbiome.</title>
        <authorList>
            <person name="Gilroy R."/>
            <person name="Ravi A."/>
            <person name="Getino M."/>
            <person name="Pursley I."/>
            <person name="Horton D.L."/>
            <person name="Alikhan N.-F."/>
            <person name="Baker D."/>
            <person name="Gharbi K."/>
            <person name="Hall N."/>
            <person name="Watson M."/>
            <person name="Adriaenssens E.M."/>
            <person name="Foster-Nyarko E."/>
            <person name="Jarju S."/>
            <person name="Secka A."/>
            <person name="Antonio M."/>
            <person name="Oren A."/>
            <person name="Chaudhuri R."/>
            <person name="La Ragione R.M."/>
            <person name="Hildebrand F."/>
            <person name="Pallen M.J."/>
        </authorList>
    </citation>
    <scope>NUCLEOTIDE SEQUENCE [LARGE SCALE GENOMIC DNA]</scope>
    <source>
        <strain evidence="7 8">Sa2BVA9</strain>
    </source>
</reference>
<name>A0ABR8SYG8_9BACL</name>
<evidence type="ECO:0000256" key="3">
    <source>
        <dbReference type="ARBA" id="ARBA00023295"/>
    </source>
</evidence>
<keyword evidence="5" id="KW-0732">Signal</keyword>
<dbReference type="EMBL" id="JACSQL010000003">
    <property type="protein sequence ID" value="MBD7968537.1"/>
    <property type="molecule type" value="Genomic_DNA"/>
</dbReference>
<dbReference type="Proteomes" id="UP000608071">
    <property type="component" value="Unassembled WGS sequence"/>
</dbReference>
<evidence type="ECO:0000256" key="2">
    <source>
        <dbReference type="ARBA" id="ARBA00022801"/>
    </source>
</evidence>
<feature type="chain" id="PRO_5046073095" evidence="5">
    <location>
        <begin position="25"/>
        <end position="328"/>
    </location>
</feature>
<dbReference type="Gene3D" id="3.20.20.80">
    <property type="entry name" value="Glycosidases"/>
    <property type="match status" value="1"/>
</dbReference>
<accession>A0ABR8SYG8</accession>
<sequence length="328" mass="36390">MRNFKRYFISTLAVLFMFGAFSSALPKAEAATGFYVSGTTLYDSTGKAFKIRGVTHAHSWYKEDSAEAMKAIAKTGANTVRIVLSDGTKYTKDDAAAVKHLLDLAEENKLIAILEVHDATGSDEYSALDRAVNYWIELKDVLAGKEDRVLINIANEWYGTWDSTGWAEGYKKAIPKLREAGMNHTLIIDSAGWGQYPQSIIDKGKEVFQSDPNKNTMFSIHMYEYAGGTAEQVKSNIDGVMNQGLAVIVGEFGHKHTDGDVDEATIMKYSEKKQIGWIAWSWKGNGEEWAYLDLSKDWSGNSLTKWGTTVVHGTYGLQMTSTTAPIFK</sequence>
<evidence type="ECO:0000313" key="7">
    <source>
        <dbReference type="EMBL" id="MBD7968537.1"/>
    </source>
</evidence>
<evidence type="ECO:0000256" key="4">
    <source>
        <dbReference type="RuleBase" id="RU361153"/>
    </source>
</evidence>
<evidence type="ECO:0000256" key="1">
    <source>
        <dbReference type="ARBA" id="ARBA00005641"/>
    </source>
</evidence>
<dbReference type="Pfam" id="PF00150">
    <property type="entry name" value="Cellulase"/>
    <property type="match status" value="1"/>
</dbReference>
<keyword evidence="3 4" id="KW-0326">Glycosidase</keyword>
<evidence type="ECO:0000259" key="6">
    <source>
        <dbReference type="Pfam" id="PF00150"/>
    </source>
</evidence>